<evidence type="ECO:0000256" key="1">
    <source>
        <dbReference type="SAM" id="Phobius"/>
    </source>
</evidence>
<dbReference type="EMBL" id="JAAAMG010000007">
    <property type="protein sequence ID" value="NDW04889.1"/>
    <property type="molecule type" value="Genomic_DNA"/>
</dbReference>
<dbReference type="Pfam" id="PF03594">
    <property type="entry name" value="BenE"/>
    <property type="match status" value="1"/>
</dbReference>
<keyword evidence="1" id="KW-0812">Transmembrane</keyword>
<feature type="transmembrane region" description="Helical" evidence="1">
    <location>
        <begin position="191"/>
        <end position="210"/>
    </location>
</feature>
<keyword evidence="1" id="KW-0472">Membrane</keyword>
<reference evidence="2 3" key="1">
    <citation type="submission" date="2020-01" db="EMBL/GenBank/DDBJ databases">
        <title>Jiella pacifica sp. nov.</title>
        <authorList>
            <person name="Xue Z."/>
            <person name="Zhu S."/>
            <person name="Chen J."/>
            <person name="Yang J."/>
        </authorList>
    </citation>
    <scope>NUCLEOTIDE SEQUENCE [LARGE SCALE GENOMIC DNA]</scope>
    <source>
        <strain evidence="2 3">40Bstr34</strain>
    </source>
</reference>
<feature type="transmembrane region" description="Helical" evidence="1">
    <location>
        <begin position="115"/>
        <end position="133"/>
    </location>
</feature>
<protein>
    <submittedName>
        <fullName evidence="2">Benzoate transporter</fullName>
    </submittedName>
</protein>
<sequence length="424" mass="42485">METARRGLFEPGPGIGAGLRDLPANINLKTGSAGLVAAIFGCSGPALIVIGAAGAGKLSEGQTVAWLLAIYGLGGLISFVMGLYYKMPITGAYSIPGAALVAGSLATFPFDQAVGAFVMAGVLVLILGVTGLIGKLMRWLPMPIVMAMIAGALIRFGIGAVNAVSALPIVVGAAVVAFFLSMRFLKVVPPVLSALVVGLVAVAFTGSFGTNEAGISFVLPELTAPSFTIDAFLAIAVPLAILVVGAENAQATGVLMAEKYPAPVNAMTIISGIGGILAGFLGGHNANIAGPMTAICSSDQAGERREGRYAATVINGVLFAGFGVFAGAVVPLILMLPGPLIGAVAGLAMINVLVMAFQSAFSKPAGYQIGAFVALIVAMSNVSILGISAPFWALLFGAVVSMLVEKPVEGIDGGGAAIGAREPA</sequence>
<feature type="transmembrane region" description="Helical" evidence="1">
    <location>
        <begin position="340"/>
        <end position="357"/>
    </location>
</feature>
<comment type="caution">
    <text evidence="2">The sequence shown here is derived from an EMBL/GenBank/DDBJ whole genome shotgun (WGS) entry which is preliminary data.</text>
</comment>
<keyword evidence="1" id="KW-1133">Transmembrane helix</keyword>
<dbReference type="PANTHER" id="PTHR30199">
    <property type="entry name" value="MFS FAMILY TRANSPORTER, PREDICTED SUBSTRATE BENZOATE"/>
    <property type="match status" value="1"/>
</dbReference>
<feature type="transmembrane region" description="Helical" evidence="1">
    <location>
        <begin position="222"/>
        <end position="246"/>
    </location>
</feature>
<dbReference type="Proteomes" id="UP000469011">
    <property type="component" value="Unassembled WGS sequence"/>
</dbReference>
<keyword evidence="3" id="KW-1185">Reference proteome</keyword>
<gene>
    <name evidence="2" type="ORF">GTK09_10650</name>
</gene>
<evidence type="ECO:0000313" key="2">
    <source>
        <dbReference type="EMBL" id="NDW04889.1"/>
    </source>
</evidence>
<name>A0A6N9T511_9HYPH</name>
<accession>A0A6N9T511</accession>
<dbReference type="PANTHER" id="PTHR30199:SF0">
    <property type="entry name" value="INNER MEMBRANE PROTEIN YDCO"/>
    <property type="match status" value="1"/>
</dbReference>
<dbReference type="InterPro" id="IPR004711">
    <property type="entry name" value="Benzoate_Transporter"/>
</dbReference>
<dbReference type="GO" id="GO:0042925">
    <property type="term" value="F:benzoate transmembrane transporter activity"/>
    <property type="evidence" value="ECO:0007669"/>
    <property type="project" value="InterPro"/>
</dbReference>
<feature type="transmembrane region" description="Helical" evidence="1">
    <location>
        <begin position="64"/>
        <end position="85"/>
    </location>
</feature>
<feature type="transmembrane region" description="Helical" evidence="1">
    <location>
        <begin position="309"/>
        <end position="334"/>
    </location>
</feature>
<dbReference type="GO" id="GO:0005886">
    <property type="term" value="C:plasma membrane"/>
    <property type="evidence" value="ECO:0007669"/>
    <property type="project" value="TreeGrafter"/>
</dbReference>
<proteinExistence type="predicted"/>
<feature type="transmembrane region" description="Helical" evidence="1">
    <location>
        <begin position="369"/>
        <end position="393"/>
    </location>
</feature>
<feature type="transmembrane region" description="Helical" evidence="1">
    <location>
        <begin position="32"/>
        <end position="52"/>
    </location>
</feature>
<feature type="transmembrane region" description="Helical" evidence="1">
    <location>
        <begin position="91"/>
        <end position="108"/>
    </location>
</feature>
<feature type="transmembrane region" description="Helical" evidence="1">
    <location>
        <begin position="266"/>
        <end position="288"/>
    </location>
</feature>
<dbReference type="RefSeq" id="WP_163463140.1">
    <property type="nucleotide sequence ID" value="NZ_JAAAMG010000007.1"/>
</dbReference>
<evidence type="ECO:0000313" key="3">
    <source>
        <dbReference type="Proteomes" id="UP000469011"/>
    </source>
</evidence>
<feature type="transmembrane region" description="Helical" evidence="1">
    <location>
        <begin position="165"/>
        <end position="185"/>
    </location>
</feature>
<organism evidence="2 3">
    <name type="scientific">Jiella pacifica</name>
    <dbReference type="NCBI Taxonomy" id="2696469"/>
    <lineage>
        <taxon>Bacteria</taxon>
        <taxon>Pseudomonadati</taxon>
        <taxon>Pseudomonadota</taxon>
        <taxon>Alphaproteobacteria</taxon>
        <taxon>Hyphomicrobiales</taxon>
        <taxon>Aurantimonadaceae</taxon>
        <taxon>Jiella</taxon>
    </lineage>
</organism>
<dbReference type="AlphaFoldDB" id="A0A6N9T511"/>